<dbReference type="PANTHER" id="PTHR24305">
    <property type="entry name" value="CYTOCHROME P450"/>
    <property type="match status" value="1"/>
</dbReference>
<evidence type="ECO:0000256" key="3">
    <source>
        <dbReference type="ARBA" id="ARBA00022723"/>
    </source>
</evidence>
<dbReference type="Gene3D" id="1.10.630.10">
    <property type="entry name" value="Cytochrome P450"/>
    <property type="match status" value="1"/>
</dbReference>
<evidence type="ECO:0000313" key="8">
    <source>
        <dbReference type="Proteomes" id="UP000789570"/>
    </source>
</evidence>
<organism evidence="7 8">
    <name type="scientific">Funneliformis caledonium</name>
    <dbReference type="NCBI Taxonomy" id="1117310"/>
    <lineage>
        <taxon>Eukaryota</taxon>
        <taxon>Fungi</taxon>
        <taxon>Fungi incertae sedis</taxon>
        <taxon>Mucoromycota</taxon>
        <taxon>Glomeromycotina</taxon>
        <taxon>Glomeromycetes</taxon>
        <taxon>Glomerales</taxon>
        <taxon>Glomeraceae</taxon>
        <taxon>Funneliformis</taxon>
    </lineage>
</organism>
<dbReference type="InterPro" id="IPR050121">
    <property type="entry name" value="Cytochrome_P450_monoxygenase"/>
</dbReference>
<dbReference type="EMBL" id="CAJVPQ010003761">
    <property type="protein sequence ID" value="CAG8636749.1"/>
    <property type="molecule type" value="Genomic_DNA"/>
</dbReference>
<dbReference type="GO" id="GO:0020037">
    <property type="term" value="F:heme binding"/>
    <property type="evidence" value="ECO:0007669"/>
    <property type="project" value="InterPro"/>
</dbReference>
<evidence type="ECO:0000313" key="7">
    <source>
        <dbReference type="EMBL" id="CAG8636749.1"/>
    </source>
</evidence>
<comment type="similarity">
    <text evidence="2 6">Belongs to the cytochrome P450 family.</text>
</comment>
<dbReference type="InterPro" id="IPR017972">
    <property type="entry name" value="Cyt_P450_CS"/>
</dbReference>
<dbReference type="PRINTS" id="PR00463">
    <property type="entry name" value="EP450I"/>
</dbReference>
<evidence type="ECO:0000256" key="6">
    <source>
        <dbReference type="RuleBase" id="RU000461"/>
    </source>
</evidence>
<name>A0A9N9GV87_9GLOM</name>
<dbReference type="CDD" id="cd00302">
    <property type="entry name" value="cytochrome_P450"/>
    <property type="match status" value="1"/>
</dbReference>
<protein>
    <submittedName>
        <fullName evidence="7">12752_t:CDS:1</fullName>
    </submittedName>
</protein>
<dbReference type="InterPro" id="IPR036396">
    <property type="entry name" value="Cyt_P450_sf"/>
</dbReference>
<comment type="cofactor">
    <cofactor evidence="1 5">
        <name>heme</name>
        <dbReference type="ChEBI" id="CHEBI:30413"/>
    </cofactor>
</comment>
<evidence type="ECO:0000256" key="2">
    <source>
        <dbReference type="ARBA" id="ARBA00010617"/>
    </source>
</evidence>
<dbReference type="PANTHER" id="PTHR24305:SF166">
    <property type="entry name" value="CYTOCHROME P450 12A4, MITOCHONDRIAL-RELATED"/>
    <property type="match status" value="1"/>
</dbReference>
<dbReference type="Pfam" id="PF00067">
    <property type="entry name" value="p450"/>
    <property type="match status" value="1"/>
</dbReference>
<dbReference type="Proteomes" id="UP000789570">
    <property type="component" value="Unassembled WGS sequence"/>
</dbReference>
<sequence length="471" mass="55535">MFEIYLAGERNIVLCRADLIEKLNMPSTKSNFFSRFHITEGFVEYELYNVGIGSINDYETWKYNRQFFDQSMLTPNFNDQAVEWVNELCKEMESCWNNLGENHELNLSKWMHRFTNEIIFKVTTGVKNNNVNSYYNFIVECDNNTLKGIKGEPVDESEKFVKSVETYIGGLIYLTIFNNFMLHYVPIIRGKWKGFMKNKKYLFDKLHKVIKERKIEIENTPLDQPLRHDMMTSYITANTPRDINTVKRVGADILRPATDNEIRGMILDSMLGGTETVANLFCFIVYYLGRYPEVKQRVLRELDEVLGKDLTKPVTYRDLDELQYCEAFINEVNRHCPVSFWMTRLNAERDSIGGYDWPEATLFQMLYSSIMKHKNYWTDPEKFDPDRFYKVEESDKYLLEKQKAKNVFPMFGGGIRICPGKKLAMIELKCLMVYFRKYDIEMADINAPLKLKSDFINHVDECIVKVKPRKF</sequence>
<evidence type="ECO:0000256" key="1">
    <source>
        <dbReference type="ARBA" id="ARBA00001971"/>
    </source>
</evidence>
<dbReference type="OrthoDB" id="2330107at2759"/>
<dbReference type="GO" id="GO:0004497">
    <property type="term" value="F:monooxygenase activity"/>
    <property type="evidence" value="ECO:0007669"/>
    <property type="project" value="UniProtKB-KW"/>
</dbReference>
<dbReference type="InterPro" id="IPR001128">
    <property type="entry name" value="Cyt_P450"/>
</dbReference>
<dbReference type="InterPro" id="IPR002401">
    <property type="entry name" value="Cyt_P450_E_grp-I"/>
</dbReference>
<keyword evidence="3 5" id="KW-0479">Metal-binding</keyword>
<keyword evidence="6" id="KW-0503">Monooxygenase</keyword>
<gene>
    <name evidence="7" type="ORF">FCALED_LOCUS10355</name>
</gene>
<keyword evidence="8" id="KW-1185">Reference proteome</keyword>
<dbReference type="PROSITE" id="PS00086">
    <property type="entry name" value="CYTOCHROME_P450"/>
    <property type="match status" value="1"/>
</dbReference>
<dbReference type="GO" id="GO:0005506">
    <property type="term" value="F:iron ion binding"/>
    <property type="evidence" value="ECO:0007669"/>
    <property type="project" value="InterPro"/>
</dbReference>
<feature type="binding site" description="axial binding residue" evidence="5">
    <location>
        <position position="418"/>
    </location>
    <ligand>
        <name>heme</name>
        <dbReference type="ChEBI" id="CHEBI:30413"/>
    </ligand>
    <ligandPart>
        <name>Fe</name>
        <dbReference type="ChEBI" id="CHEBI:18248"/>
    </ligandPart>
</feature>
<keyword evidence="4 5" id="KW-0408">Iron</keyword>
<keyword evidence="5 6" id="KW-0349">Heme</keyword>
<evidence type="ECO:0000256" key="5">
    <source>
        <dbReference type="PIRSR" id="PIRSR602401-1"/>
    </source>
</evidence>
<dbReference type="PRINTS" id="PR00385">
    <property type="entry name" value="P450"/>
</dbReference>
<reference evidence="7" key="1">
    <citation type="submission" date="2021-06" db="EMBL/GenBank/DDBJ databases">
        <authorList>
            <person name="Kallberg Y."/>
            <person name="Tangrot J."/>
            <person name="Rosling A."/>
        </authorList>
    </citation>
    <scope>NUCLEOTIDE SEQUENCE</scope>
    <source>
        <strain evidence="7">UK204</strain>
    </source>
</reference>
<dbReference type="SUPFAM" id="SSF48264">
    <property type="entry name" value="Cytochrome P450"/>
    <property type="match status" value="1"/>
</dbReference>
<accession>A0A9N9GV87</accession>
<comment type="caution">
    <text evidence="7">The sequence shown here is derived from an EMBL/GenBank/DDBJ whole genome shotgun (WGS) entry which is preliminary data.</text>
</comment>
<dbReference type="GO" id="GO:0016705">
    <property type="term" value="F:oxidoreductase activity, acting on paired donors, with incorporation or reduction of molecular oxygen"/>
    <property type="evidence" value="ECO:0007669"/>
    <property type="project" value="InterPro"/>
</dbReference>
<keyword evidence="6" id="KW-0560">Oxidoreductase</keyword>
<evidence type="ECO:0000256" key="4">
    <source>
        <dbReference type="ARBA" id="ARBA00023004"/>
    </source>
</evidence>
<dbReference type="AlphaFoldDB" id="A0A9N9GV87"/>
<proteinExistence type="inferred from homology"/>